<proteinExistence type="predicted"/>
<protein>
    <submittedName>
        <fullName evidence="1">Uncharacterized protein</fullName>
    </submittedName>
</protein>
<dbReference type="PATRIC" id="fig|1453497.3.peg.1723"/>
<dbReference type="EMBL" id="JFHK01000005">
    <property type="protein sequence ID" value="OAA31043.1"/>
    <property type="molecule type" value="Genomic_DNA"/>
</dbReference>
<evidence type="ECO:0000313" key="2">
    <source>
        <dbReference type="Proteomes" id="UP000077339"/>
    </source>
</evidence>
<dbReference type="OrthoDB" id="9886998at2"/>
<keyword evidence="2" id="KW-1185">Reference proteome</keyword>
<accession>A0A176K1Z6</accession>
<gene>
    <name evidence="1" type="ORF">AT15_08700</name>
</gene>
<reference evidence="1 2" key="1">
    <citation type="submission" date="2014-02" db="EMBL/GenBank/DDBJ databases">
        <title>Kosmotoga genome sequencing.</title>
        <authorList>
            <person name="Pollo S.M."/>
            <person name="Charchuk R."/>
            <person name="Nesbo C.L."/>
        </authorList>
    </citation>
    <scope>NUCLEOTIDE SEQUENCE [LARGE SCALE GENOMIC DNA]</scope>
    <source>
        <strain evidence="1 2">S304</strain>
    </source>
</reference>
<dbReference type="AlphaFoldDB" id="A0A176K1Z6"/>
<dbReference type="Proteomes" id="UP000077339">
    <property type="component" value="Unassembled WGS sequence"/>
</dbReference>
<name>A0A176K1Z6_9BACT</name>
<dbReference type="RefSeq" id="WP_068346831.1">
    <property type="nucleotide sequence ID" value="NZ_JFHK01000005.1"/>
</dbReference>
<evidence type="ECO:0000313" key="1">
    <source>
        <dbReference type="EMBL" id="OAA31043.1"/>
    </source>
</evidence>
<sequence length="105" mass="12229">MKAYNLVVLCGKIVSLTRRKEETLLTLKFSKKEGQEIKVIVKKANMSTEMYKGAFVLVEAFLYAEKPEPYLLARRCLVTSTPYDYDLDIELPRLVYENFRRVFPG</sequence>
<organism evidence="1 2">
    <name type="scientific">Kosmotoga arenicorallina S304</name>
    <dbReference type="NCBI Taxonomy" id="1453497"/>
    <lineage>
        <taxon>Bacteria</taxon>
        <taxon>Thermotogati</taxon>
        <taxon>Thermotogota</taxon>
        <taxon>Thermotogae</taxon>
        <taxon>Kosmotogales</taxon>
        <taxon>Kosmotogaceae</taxon>
        <taxon>Kosmotoga</taxon>
    </lineage>
</organism>
<comment type="caution">
    <text evidence="1">The sequence shown here is derived from an EMBL/GenBank/DDBJ whole genome shotgun (WGS) entry which is preliminary data.</text>
</comment>